<evidence type="ECO:0000313" key="2">
    <source>
        <dbReference type="Proteomes" id="UP001060215"/>
    </source>
</evidence>
<dbReference type="EMBL" id="CM045766">
    <property type="protein sequence ID" value="KAI8002501.1"/>
    <property type="molecule type" value="Genomic_DNA"/>
</dbReference>
<comment type="caution">
    <text evidence="1">The sequence shown here is derived from an EMBL/GenBank/DDBJ whole genome shotgun (WGS) entry which is preliminary data.</text>
</comment>
<name>A0ACC0GSK9_9ERIC</name>
<sequence length="214" mass="23930">RHLITNLNVGVLPEVVVSPPYVFLPLVKDLLRPDFHIAAQNYWVKKGGAFTGEVSAEMLDNMSIPWVIPGHFERRALLNESNEFVRDKVAYALSQGLKVIACIGETLKQRESGSTMDVVTAQTKAISGTYFNVWTFIYDCWAPVVQDLGTIWECTSHKIALLCHMVVMLRKIVMARESMHGASPCVGDNDDGEPEGDDDVHMNDVRKSIRNELV</sequence>
<keyword evidence="2" id="KW-1185">Reference proteome</keyword>
<proteinExistence type="predicted"/>
<dbReference type="Proteomes" id="UP001060215">
    <property type="component" value="Chromosome 9"/>
</dbReference>
<evidence type="ECO:0000313" key="1">
    <source>
        <dbReference type="EMBL" id="KAI8002501.1"/>
    </source>
</evidence>
<organism evidence="1 2">
    <name type="scientific">Camellia lanceoleosa</name>
    <dbReference type="NCBI Taxonomy" id="1840588"/>
    <lineage>
        <taxon>Eukaryota</taxon>
        <taxon>Viridiplantae</taxon>
        <taxon>Streptophyta</taxon>
        <taxon>Embryophyta</taxon>
        <taxon>Tracheophyta</taxon>
        <taxon>Spermatophyta</taxon>
        <taxon>Magnoliopsida</taxon>
        <taxon>eudicotyledons</taxon>
        <taxon>Gunneridae</taxon>
        <taxon>Pentapetalae</taxon>
        <taxon>asterids</taxon>
        <taxon>Ericales</taxon>
        <taxon>Theaceae</taxon>
        <taxon>Camellia</taxon>
    </lineage>
</organism>
<accession>A0ACC0GSK9</accession>
<protein>
    <submittedName>
        <fullName evidence="1">Triosephosphate isomerase, cytosolic</fullName>
    </submittedName>
</protein>
<feature type="non-terminal residue" evidence="1">
    <location>
        <position position="1"/>
    </location>
</feature>
<keyword evidence="1" id="KW-0413">Isomerase</keyword>
<reference evidence="1 2" key="1">
    <citation type="journal article" date="2022" name="Plant J.">
        <title>Chromosome-level genome of Camellia lanceoleosa provides a valuable resource for understanding genome evolution and self-incompatibility.</title>
        <authorList>
            <person name="Gong W."/>
            <person name="Xiao S."/>
            <person name="Wang L."/>
            <person name="Liao Z."/>
            <person name="Chang Y."/>
            <person name="Mo W."/>
            <person name="Hu G."/>
            <person name="Li W."/>
            <person name="Zhao G."/>
            <person name="Zhu H."/>
            <person name="Hu X."/>
            <person name="Ji K."/>
            <person name="Xiang X."/>
            <person name="Song Q."/>
            <person name="Yuan D."/>
            <person name="Jin S."/>
            <person name="Zhang L."/>
        </authorList>
    </citation>
    <scope>NUCLEOTIDE SEQUENCE [LARGE SCALE GENOMIC DNA]</scope>
    <source>
        <strain evidence="1">SQ_2022a</strain>
    </source>
</reference>
<gene>
    <name evidence="1" type="ORF">LOK49_LG08G03342</name>
</gene>